<dbReference type="InterPro" id="IPR029058">
    <property type="entry name" value="AB_hydrolase_fold"/>
</dbReference>
<feature type="transmembrane region" description="Helical" evidence="2">
    <location>
        <begin position="392"/>
        <end position="410"/>
    </location>
</feature>
<sequence length="891" mass="96584">MTIPPVPPADPADPARRDPELAGVTEVRVHGVGGTQPQSMLNDLAPRQVGGDSIAGFYRGSDAKGRHVEAYSWGGLTSRSGTRVLWLLLLPFLLANLAGWMLPSQLLSRARTFAAYRAAMRVAALALTLNAVLLVTWILIDYIGYQCGAKVMCTDAWALRPFRLIEDFPGRRILLAAVIPLLLIAFLGFLSYKSTKRYESVRPPVEKGSESGSAPERSAAALTAGLAHPDFWDGRSTASRLGLAHIAASVAMLAGLIAYTVHATVSTAFEPVDSATDTVLVPADMAFQPLGLIVPALSGLVLLGAVVLLLVETGKSWPKTFGRGLLLIASGAFLTSVIFAWSQPKTKSADGELPGMREAVNATYAVVFLALLFVLVMVIAGSITSSNRRRSAISVVSGAVVIAVALWIIHLAEVPGLRVGTALVLTAALAVIGYVTRRTSDGFRWGPPFIVMSLAVAVLNVFMIGLLVRIADTVGVVHYEKMIYVDQPDGKAEPVIAVFQVIRPIMPYLIFVPLAITLLFLGWQLVLYLRAVHGPAWARIRAFYVRQERRTPPPYSTLWAASTVSDEAVRDPNAADVLGVRSWSRKVAGRRRLALAALDLDLLLTCVIAMGLFLVASLEAHIWVPFLRARIWPGGGESGAQAAIPLPDPQPWMIGISTTVAAALPLLLAALLRTGWSDPNRRRIIGVLWDVGTFWPRSYHPLAPPSYAERAVPELQRRIWWLHDNGGRPLITAHSQGSILAAAALAQPDHRDPKDLVSLVTFGSPLHKLYHWGFPAYFNGEVLRRLRVTEWTNLSYLTDYIGADVRAETVCRDVWLPDPPTSRFRYGEPLPRVGSHTGYSDDPALWKVVDQAATDLADVQADREIRAAQEIPRPAPPGAPAPPRENAPVSG</sequence>
<feature type="transmembrane region" description="Helical" evidence="2">
    <location>
        <begin position="323"/>
        <end position="342"/>
    </location>
</feature>
<dbReference type="RefSeq" id="WP_089207251.1">
    <property type="nucleotide sequence ID" value="NZ_FZOD01000009.1"/>
</dbReference>
<feature type="region of interest" description="Disordered" evidence="1">
    <location>
        <begin position="867"/>
        <end position="891"/>
    </location>
</feature>
<name>A0A239E7X6_9ACTN</name>
<feature type="transmembrane region" description="Helical" evidence="2">
    <location>
        <begin position="448"/>
        <end position="471"/>
    </location>
</feature>
<evidence type="ECO:0008006" key="5">
    <source>
        <dbReference type="Google" id="ProtNLM"/>
    </source>
</evidence>
<feature type="transmembrane region" description="Helical" evidence="2">
    <location>
        <begin position="416"/>
        <end position="436"/>
    </location>
</feature>
<evidence type="ECO:0000313" key="3">
    <source>
        <dbReference type="EMBL" id="SNS40727.1"/>
    </source>
</evidence>
<keyword evidence="4" id="KW-1185">Reference proteome</keyword>
<feature type="transmembrane region" description="Helical" evidence="2">
    <location>
        <begin position="593"/>
        <end position="618"/>
    </location>
</feature>
<evidence type="ECO:0000256" key="2">
    <source>
        <dbReference type="SAM" id="Phobius"/>
    </source>
</evidence>
<feature type="transmembrane region" description="Helical" evidence="2">
    <location>
        <begin position="122"/>
        <end position="140"/>
    </location>
</feature>
<feature type="transmembrane region" description="Helical" evidence="2">
    <location>
        <begin position="362"/>
        <end position="380"/>
    </location>
</feature>
<dbReference type="EMBL" id="FZOD01000009">
    <property type="protein sequence ID" value="SNS40727.1"/>
    <property type="molecule type" value="Genomic_DNA"/>
</dbReference>
<proteinExistence type="predicted"/>
<organism evidence="3 4">
    <name type="scientific">Streptosporangium subroseum</name>
    <dbReference type="NCBI Taxonomy" id="106412"/>
    <lineage>
        <taxon>Bacteria</taxon>
        <taxon>Bacillati</taxon>
        <taxon>Actinomycetota</taxon>
        <taxon>Actinomycetes</taxon>
        <taxon>Streptosporangiales</taxon>
        <taxon>Streptosporangiaceae</taxon>
        <taxon>Streptosporangium</taxon>
    </lineage>
</organism>
<dbReference type="SUPFAM" id="SSF53474">
    <property type="entry name" value="alpha/beta-Hydrolases"/>
    <property type="match status" value="1"/>
</dbReference>
<accession>A0A239E7X6</accession>
<feature type="transmembrane region" description="Helical" evidence="2">
    <location>
        <begin position="241"/>
        <end position="261"/>
    </location>
</feature>
<evidence type="ECO:0000313" key="4">
    <source>
        <dbReference type="Proteomes" id="UP000198282"/>
    </source>
</evidence>
<feature type="transmembrane region" description="Helical" evidence="2">
    <location>
        <begin position="173"/>
        <end position="192"/>
    </location>
</feature>
<keyword evidence="2" id="KW-0812">Transmembrane</keyword>
<dbReference type="AlphaFoldDB" id="A0A239E7X6"/>
<dbReference type="OrthoDB" id="4320047at2"/>
<evidence type="ECO:0000256" key="1">
    <source>
        <dbReference type="SAM" id="MobiDB-lite"/>
    </source>
</evidence>
<gene>
    <name evidence="3" type="ORF">SAMN05216276_100913</name>
</gene>
<keyword evidence="2" id="KW-0472">Membrane</keyword>
<protein>
    <recommendedName>
        <fullName evidence="5">Integral membrane protein</fullName>
    </recommendedName>
</protein>
<dbReference type="Proteomes" id="UP000198282">
    <property type="component" value="Unassembled WGS sequence"/>
</dbReference>
<feature type="transmembrane region" description="Helical" evidence="2">
    <location>
        <begin position="290"/>
        <end position="311"/>
    </location>
</feature>
<feature type="compositionally biased region" description="Pro residues" evidence="1">
    <location>
        <begin position="873"/>
        <end position="885"/>
    </location>
</feature>
<reference evidence="3 4" key="1">
    <citation type="submission" date="2017-06" db="EMBL/GenBank/DDBJ databases">
        <authorList>
            <person name="Kim H.J."/>
            <person name="Triplett B.A."/>
        </authorList>
    </citation>
    <scope>NUCLEOTIDE SEQUENCE [LARGE SCALE GENOMIC DNA]</scope>
    <source>
        <strain evidence="3 4">CGMCC 4.2132</strain>
    </source>
</reference>
<feature type="transmembrane region" description="Helical" evidence="2">
    <location>
        <begin position="84"/>
        <end position="102"/>
    </location>
</feature>
<feature type="transmembrane region" description="Helical" evidence="2">
    <location>
        <begin position="508"/>
        <end position="529"/>
    </location>
</feature>
<keyword evidence="2" id="KW-1133">Transmembrane helix</keyword>
<feature type="transmembrane region" description="Helical" evidence="2">
    <location>
        <begin position="652"/>
        <end position="672"/>
    </location>
</feature>